<name>A0A6V8NMR3_9ACTN</name>
<keyword evidence="2 5" id="KW-0805">Transcription regulation</keyword>
<evidence type="ECO:0000256" key="5">
    <source>
        <dbReference type="HAMAP-Rule" id="MF_00081"/>
    </source>
</evidence>
<dbReference type="NCBIfam" id="TIGR00331">
    <property type="entry name" value="hrcA"/>
    <property type="match status" value="1"/>
</dbReference>
<dbReference type="Proteomes" id="UP000580051">
    <property type="component" value="Unassembled WGS sequence"/>
</dbReference>
<evidence type="ECO:0000259" key="6">
    <source>
        <dbReference type="Pfam" id="PF01628"/>
    </source>
</evidence>
<feature type="domain" description="Heat-inducible transcription repressor HrcA C-terminal" evidence="6">
    <location>
        <begin position="124"/>
        <end position="343"/>
    </location>
</feature>
<comment type="caution">
    <text evidence="7">The sequence shown here is derived from an EMBL/GenBank/DDBJ whole genome shotgun (WGS) entry which is preliminary data.</text>
</comment>
<dbReference type="EMBL" id="BLRV01000041">
    <property type="protein sequence ID" value="GFP21377.1"/>
    <property type="molecule type" value="Genomic_DNA"/>
</dbReference>
<evidence type="ECO:0000313" key="7">
    <source>
        <dbReference type="EMBL" id="GFP21377.1"/>
    </source>
</evidence>
<reference evidence="7 8" key="1">
    <citation type="journal article" date="2020" name="Front. Microbiol.">
        <title>Single-cell genomics of novel Actinobacteria with the Wood-Ljungdahl pathway discovered in a serpentinizing system.</title>
        <authorList>
            <person name="Merino N."/>
            <person name="Kawai M."/>
            <person name="Boyd E.S."/>
            <person name="Colman D.R."/>
            <person name="McGlynn S.E."/>
            <person name="Nealson K.H."/>
            <person name="Kurokawa K."/>
            <person name="Hongoh Y."/>
        </authorList>
    </citation>
    <scope>NUCLEOTIDE SEQUENCE [LARGE SCALE GENOMIC DNA]</scope>
    <source>
        <strain evidence="7 8">S06</strain>
    </source>
</reference>
<dbReference type="RefSeq" id="WP_176226509.1">
    <property type="nucleotide sequence ID" value="NZ_BLRV01000041.1"/>
</dbReference>
<evidence type="ECO:0000256" key="4">
    <source>
        <dbReference type="ARBA" id="ARBA00023163"/>
    </source>
</evidence>
<evidence type="ECO:0000313" key="8">
    <source>
        <dbReference type="Proteomes" id="UP000580051"/>
    </source>
</evidence>
<sequence length="362" mass="40740">MIGYENSTPEGGLLMKSVGMDLDKRKAEILIAVVKHYIKTAEPVSSQTIVAEYGFNLCSATVRHGLAALESMGYLTHPHTSAGRVPTDKGYRFFVNSIKELGSSMMNRVNHLRTLYQRRDVEIEKLLKDTADLLASVTRHVALIMAPSIQTSTFKHLELLPIGEKLAMMVLITDTGRILKKVFQYPSAFNSLDLQRVAGLFNARFSGMEVEKIEGADIALSSSDLLLRPLVNQVKGILAQETTGFEEERVFLSGTSFMLQQPEFYDVGEVQSILDILEREYFLLNLLRDKLSGNKIVVKIGSEIERDELRHCSFVLTNYKFRGRRSGTVGVIGPTRMDYPRVISTIHFFEKSLTEYLDSFQV</sequence>
<dbReference type="InterPro" id="IPR021153">
    <property type="entry name" value="HrcA_C"/>
</dbReference>
<dbReference type="GO" id="GO:0045892">
    <property type="term" value="P:negative regulation of DNA-templated transcription"/>
    <property type="evidence" value="ECO:0007669"/>
    <property type="project" value="UniProtKB-UniRule"/>
</dbReference>
<dbReference type="PANTHER" id="PTHR34824">
    <property type="entry name" value="HEAT-INDUCIBLE TRANSCRIPTION REPRESSOR HRCA"/>
    <property type="match status" value="1"/>
</dbReference>
<dbReference type="InterPro" id="IPR036390">
    <property type="entry name" value="WH_DNA-bd_sf"/>
</dbReference>
<keyword evidence="4 5" id="KW-0804">Transcription</keyword>
<protein>
    <recommendedName>
        <fullName evidence="5">Heat-inducible transcription repressor HrcA</fullName>
    </recommendedName>
</protein>
<dbReference type="Gene3D" id="3.30.390.60">
    <property type="entry name" value="Heat-inducible transcription repressor hrca homolog, domain 3"/>
    <property type="match status" value="1"/>
</dbReference>
<comment type="function">
    <text evidence="5">Negative regulator of class I heat shock genes (grpE-dnaK-dnaJ and groELS operons). Prevents heat-shock induction of these operons.</text>
</comment>
<dbReference type="Gene3D" id="3.30.450.40">
    <property type="match status" value="1"/>
</dbReference>
<dbReference type="PIRSF" id="PIRSF005485">
    <property type="entry name" value="HrcA"/>
    <property type="match status" value="1"/>
</dbReference>
<dbReference type="InterPro" id="IPR029016">
    <property type="entry name" value="GAF-like_dom_sf"/>
</dbReference>
<dbReference type="InterPro" id="IPR002571">
    <property type="entry name" value="HrcA"/>
</dbReference>
<dbReference type="Pfam" id="PF01628">
    <property type="entry name" value="HrcA"/>
    <property type="match status" value="1"/>
</dbReference>
<dbReference type="HAMAP" id="MF_00081">
    <property type="entry name" value="HrcA"/>
    <property type="match status" value="1"/>
</dbReference>
<evidence type="ECO:0000256" key="3">
    <source>
        <dbReference type="ARBA" id="ARBA00023016"/>
    </source>
</evidence>
<organism evidence="7 8">
    <name type="scientific">Candidatus Hakubella thermalkaliphila</name>
    <dbReference type="NCBI Taxonomy" id="2754717"/>
    <lineage>
        <taxon>Bacteria</taxon>
        <taxon>Bacillati</taxon>
        <taxon>Actinomycetota</taxon>
        <taxon>Actinomycetota incertae sedis</taxon>
        <taxon>Candidatus Hakubellales</taxon>
        <taxon>Candidatus Hakubellaceae</taxon>
        <taxon>Candidatus Hakubella</taxon>
    </lineage>
</organism>
<comment type="similarity">
    <text evidence="5">Belongs to the HrcA family.</text>
</comment>
<dbReference type="Gene3D" id="1.10.10.10">
    <property type="entry name" value="Winged helix-like DNA-binding domain superfamily/Winged helix DNA-binding domain"/>
    <property type="match status" value="1"/>
</dbReference>
<evidence type="ECO:0000256" key="1">
    <source>
        <dbReference type="ARBA" id="ARBA00022491"/>
    </source>
</evidence>
<dbReference type="InterPro" id="IPR036388">
    <property type="entry name" value="WH-like_DNA-bd_sf"/>
</dbReference>
<dbReference type="SUPFAM" id="SSF55781">
    <property type="entry name" value="GAF domain-like"/>
    <property type="match status" value="1"/>
</dbReference>
<evidence type="ECO:0000256" key="2">
    <source>
        <dbReference type="ARBA" id="ARBA00023015"/>
    </source>
</evidence>
<dbReference type="GO" id="GO:0003677">
    <property type="term" value="F:DNA binding"/>
    <property type="evidence" value="ECO:0007669"/>
    <property type="project" value="InterPro"/>
</dbReference>
<dbReference type="SUPFAM" id="SSF46785">
    <property type="entry name" value="Winged helix' DNA-binding domain"/>
    <property type="match status" value="1"/>
</dbReference>
<accession>A0A6V8NMR3</accession>
<proteinExistence type="inferred from homology"/>
<gene>
    <name evidence="5" type="primary">hrcA</name>
    <name evidence="7" type="ORF">HKBW3S06_00603</name>
</gene>
<keyword evidence="3 5" id="KW-0346">Stress response</keyword>
<dbReference type="InterPro" id="IPR023120">
    <property type="entry name" value="WHTH_transcript_rep_HrcA_IDD"/>
</dbReference>
<dbReference type="AlphaFoldDB" id="A0A6V8NMR3"/>
<keyword evidence="1 5" id="KW-0678">Repressor</keyword>
<dbReference type="PANTHER" id="PTHR34824:SF1">
    <property type="entry name" value="HEAT-INDUCIBLE TRANSCRIPTION REPRESSOR HRCA"/>
    <property type="match status" value="1"/>
</dbReference>